<reference evidence="2" key="2">
    <citation type="submission" date="2025-08" db="UniProtKB">
        <authorList>
            <consortium name="RefSeq"/>
        </authorList>
    </citation>
    <scope>IDENTIFICATION</scope>
    <source>
        <tissue evidence="2">Leaf</tissue>
    </source>
</reference>
<accession>A0A9R0INE1</accession>
<dbReference type="GeneID" id="110791772"/>
<evidence type="ECO:0000313" key="2">
    <source>
        <dbReference type="RefSeq" id="XP_021852227.1"/>
    </source>
</evidence>
<keyword evidence="1" id="KW-1185">Reference proteome</keyword>
<evidence type="ECO:0000313" key="1">
    <source>
        <dbReference type="Proteomes" id="UP000813463"/>
    </source>
</evidence>
<name>A0A9R0INE1_SPIOL</name>
<dbReference type="AlphaFoldDB" id="A0A9R0INE1"/>
<dbReference type="OrthoDB" id="1695218at2759"/>
<gene>
    <name evidence="2" type="primary">LOC110791772</name>
</gene>
<sequence length="110" mass="11971">MATKAPPITGLRLDASAPSTTNGASHRLYVVRVCMRSSFFCNNVIVLVTADKVFGPNASTEEVYNIAARPIVKISVDGVMEPCLLMVSPVVEKHTHVEEILLALGRYEEI</sequence>
<organism evidence="1 2">
    <name type="scientific">Spinacia oleracea</name>
    <name type="common">Spinach</name>
    <dbReference type="NCBI Taxonomy" id="3562"/>
    <lineage>
        <taxon>Eukaryota</taxon>
        <taxon>Viridiplantae</taxon>
        <taxon>Streptophyta</taxon>
        <taxon>Embryophyta</taxon>
        <taxon>Tracheophyta</taxon>
        <taxon>Spermatophyta</taxon>
        <taxon>Magnoliopsida</taxon>
        <taxon>eudicotyledons</taxon>
        <taxon>Gunneridae</taxon>
        <taxon>Pentapetalae</taxon>
        <taxon>Caryophyllales</taxon>
        <taxon>Chenopodiaceae</taxon>
        <taxon>Chenopodioideae</taxon>
        <taxon>Anserineae</taxon>
        <taxon>Spinacia</taxon>
    </lineage>
</organism>
<reference evidence="1" key="1">
    <citation type="journal article" date="2021" name="Nat. Commun.">
        <title>Genomic analyses provide insights into spinach domestication and the genetic basis of agronomic traits.</title>
        <authorList>
            <person name="Cai X."/>
            <person name="Sun X."/>
            <person name="Xu C."/>
            <person name="Sun H."/>
            <person name="Wang X."/>
            <person name="Ge C."/>
            <person name="Zhang Z."/>
            <person name="Wang Q."/>
            <person name="Fei Z."/>
            <person name="Jiao C."/>
            <person name="Wang Q."/>
        </authorList>
    </citation>
    <scope>NUCLEOTIDE SEQUENCE [LARGE SCALE GENOMIC DNA]</scope>
    <source>
        <strain evidence="1">cv. Varoflay</strain>
    </source>
</reference>
<dbReference type="KEGG" id="soe:110791772"/>
<dbReference type="RefSeq" id="XP_021852227.1">
    <property type="nucleotide sequence ID" value="XM_021996535.2"/>
</dbReference>
<dbReference type="Proteomes" id="UP000813463">
    <property type="component" value="Chromosome 1"/>
</dbReference>
<protein>
    <submittedName>
        <fullName evidence="2">Uncharacterized protein</fullName>
    </submittedName>
</protein>
<proteinExistence type="predicted"/>